<keyword evidence="8" id="KW-1185">Reference proteome</keyword>
<dbReference type="Pfam" id="PF07946">
    <property type="entry name" value="CCDC47"/>
    <property type="match status" value="1"/>
</dbReference>
<feature type="region of interest" description="Disordered" evidence="5">
    <location>
        <begin position="320"/>
        <end position="374"/>
    </location>
</feature>
<sequence>MSAPSLLSFLAPAPAVFPQEEYDGFQLRWKNLVFRPAEFVYEGFGILAIAVYIALYFFGKRVNENRASKWFAAHLPVYAEQFSRPANGSVLLSDGASDYFAYSTGRRGVHFMHTIFTMLPRHDIFQIIFQKLYGLIDLQYAPQDEVVLDVKLHDKDGLNGEGKGFVWGVVAKSEMQALRKKRWDLSFTKTTDNAAVAPTLSVMAEVADITDVMLKSAHGQRLATLLNTPSVVKHFKYLLITDQPSERPESGPVPTNQRERHLLLSLIVPEPSQSSDTVALVKEVFSLVDAIDQKPGFKVETFKKLKKTRVDLDAELLREAEKEKRDEAEEKKAAEKRKAAEERLARLSAAEQKKYEERERKKAAKKSQAKMIRK</sequence>
<dbReference type="GO" id="GO:0005783">
    <property type="term" value="C:endoplasmic reticulum"/>
    <property type="evidence" value="ECO:0007669"/>
    <property type="project" value="InterPro"/>
</dbReference>
<accession>A0A5N5QV79</accession>
<gene>
    <name evidence="7" type="ORF">CTheo_1039</name>
</gene>
<dbReference type="PANTHER" id="PTHR12883">
    <property type="entry name" value="ADIPOCYTE-SPECIFIC PROTEIN 4-RELATED"/>
    <property type="match status" value="1"/>
</dbReference>
<dbReference type="InterPro" id="IPR012879">
    <property type="entry name" value="CCDC47"/>
</dbReference>
<evidence type="ECO:0000313" key="8">
    <source>
        <dbReference type="Proteomes" id="UP000383932"/>
    </source>
</evidence>
<feature type="transmembrane region" description="Helical" evidence="6">
    <location>
        <begin position="39"/>
        <end position="59"/>
    </location>
</feature>
<comment type="subcellular location">
    <subcellularLocation>
        <location evidence="1">Membrane</location>
        <topology evidence="1">Single-pass membrane protein</topology>
    </subcellularLocation>
</comment>
<evidence type="ECO:0000313" key="7">
    <source>
        <dbReference type="EMBL" id="KAB5595578.1"/>
    </source>
</evidence>
<dbReference type="PANTHER" id="PTHR12883:SF0">
    <property type="entry name" value="PAT COMPLEX SUBUNIT CCDC47"/>
    <property type="match status" value="1"/>
</dbReference>
<reference evidence="7 8" key="1">
    <citation type="journal article" date="2019" name="Fungal Biol. Biotechnol.">
        <title>Draft genome sequence of fastidious pathogen Ceratobasidium theobromae, which causes vascular-streak dieback in Theobroma cacao.</title>
        <authorList>
            <person name="Ali S.S."/>
            <person name="Asman A."/>
            <person name="Shao J."/>
            <person name="Firmansyah A.P."/>
            <person name="Susilo A.W."/>
            <person name="Rosmana A."/>
            <person name="McMahon P."/>
            <person name="Junaid M."/>
            <person name="Guest D."/>
            <person name="Kheng T.Y."/>
            <person name="Meinhardt L.W."/>
            <person name="Bailey B.A."/>
        </authorList>
    </citation>
    <scope>NUCLEOTIDE SEQUENCE [LARGE SCALE GENOMIC DNA]</scope>
    <source>
        <strain evidence="7 8">CT2</strain>
    </source>
</reference>
<evidence type="ECO:0000256" key="1">
    <source>
        <dbReference type="ARBA" id="ARBA00004167"/>
    </source>
</evidence>
<evidence type="ECO:0000256" key="6">
    <source>
        <dbReference type="SAM" id="Phobius"/>
    </source>
</evidence>
<feature type="compositionally biased region" description="Basic residues" evidence="5">
    <location>
        <begin position="361"/>
        <end position="374"/>
    </location>
</feature>
<keyword evidence="4 6" id="KW-0472">Membrane</keyword>
<dbReference type="GO" id="GO:0005509">
    <property type="term" value="F:calcium ion binding"/>
    <property type="evidence" value="ECO:0007669"/>
    <property type="project" value="InterPro"/>
</dbReference>
<organism evidence="7 8">
    <name type="scientific">Ceratobasidium theobromae</name>
    <dbReference type="NCBI Taxonomy" id="1582974"/>
    <lineage>
        <taxon>Eukaryota</taxon>
        <taxon>Fungi</taxon>
        <taxon>Dikarya</taxon>
        <taxon>Basidiomycota</taxon>
        <taxon>Agaricomycotina</taxon>
        <taxon>Agaricomycetes</taxon>
        <taxon>Cantharellales</taxon>
        <taxon>Ceratobasidiaceae</taxon>
        <taxon>Ceratobasidium</taxon>
    </lineage>
</organism>
<dbReference type="GO" id="GO:0032469">
    <property type="term" value="P:endoplasmic reticulum calcium ion homeostasis"/>
    <property type="evidence" value="ECO:0007669"/>
    <property type="project" value="InterPro"/>
</dbReference>
<evidence type="ECO:0000256" key="4">
    <source>
        <dbReference type="ARBA" id="ARBA00023136"/>
    </source>
</evidence>
<evidence type="ECO:0000256" key="5">
    <source>
        <dbReference type="SAM" id="MobiDB-lite"/>
    </source>
</evidence>
<dbReference type="AlphaFoldDB" id="A0A5N5QV79"/>
<feature type="compositionally biased region" description="Basic and acidic residues" evidence="5">
    <location>
        <begin position="320"/>
        <end position="360"/>
    </location>
</feature>
<dbReference type="Proteomes" id="UP000383932">
    <property type="component" value="Unassembled WGS sequence"/>
</dbReference>
<proteinExistence type="predicted"/>
<evidence type="ECO:0000256" key="2">
    <source>
        <dbReference type="ARBA" id="ARBA00022692"/>
    </source>
</evidence>
<keyword evidence="3 6" id="KW-1133">Transmembrane helix</keyword>
<protein>
    <submittedName>
        <fullName evidence="7">Endoplasmic reticulum membrane protein</fullName>
    </submittedName>
</protein>
<dbReference type="OrthoDB" id="10039147at2759"/>
<evidence type="ECO:0000256" key="3">
    <source>
        <dbReference type="ARBA" id="ARBA00022989"/>
    </source>
</evidence>
<comment type="caution">
    <text evidence="7">The sequence shown here is derived from an EMBL/GenBank/DDBJ whole genome shotgun (WGS) entry which is preliminary data.</text>
</comment>
<dbReference type="EMBL" id="SSOP01000008">
    <property type="protein sequence ID" value="KAB5595578.1"/>
    <property type="molecule type" value="Genomic_DNA"/>
</dbReference>
<name>A0A5N5QV79_9AGAM</name>
<dbReference type="GO" id="GO:0016020">
    <property type="term" value="C:membrane"/>
    <property type="evidence" value="ECO:0007669"/>
    <property type="project" value="UniProtKB-SubCell"/>
</dbReference>
<keyword evidence="2 6" id="KW-0812">Transmembrane</keyword>